<evidence type="ECO:0000256" key="6">
    <source>
        <dbReference type="ARBA" id="ARBA00023136"/>
    </source>
</evidence>
<keyword evidence="6" id="KW-0472">Membrane</keyword>
<protein>
    <submittedName>
        <fullName evidence="8">TolC family protein</fullName>
    </submittedName>
</protein>
<sequence length="448" mass="50604">MKCFVFLVLGLGSMLNLNGQMRLTLEESKAMALENNGNVKNSRLELDAAWETKKEAFTNYFPKISASAFGMKAMDPLLEIGMKGGDLPVYDGTPANLANPLQYAYMPDVNIGLFNQMALGIVNIQQPLYAGSKIKTGNRLAELNIEVKEMQRKLSENDIILKTEQQYWQVIVIQEKQKTVDSYLDFLDRLHNQVNNAYENGLTIRNDLLKVSIKQQELKVTKIQLENGKKLALMQLCQTIGLEYRPTLLLEGNLEELSLPDSYYIPTGDALPNRAEYQLLEKSVDATGLQKKMQNGNYLPTLGVGISGYYLDQLESGVDGTFNGLAFASLTIPISDWWGGNHKLKELRIRESMAKNNLEENKGLLRLQMEKAWVDLNEAYDKIQLTKSILEQTTENLRVNQDSYDNGLIQLSDLLEARALKAETEDKLIEAKNRYKLAVTDYLLLTAR</sequence>
<dbReference type="PANTHER" id="PTHR30026:SF20">
    <property type="entry name" value="OUTER MEMBRANE PROTEIN TOLC"/>
    <property type="match status" value="1"/>
</dbReference>
<keyword evidence="3" id="KW-0813">Transport</keyword>
<dbReference type="InterPro" id="IPR003423">
    <property type="entry name" value="OMP_efflux"/>
</dbReference>
<dbReference type="Gene3D" id="1.20.1600.10">
    <property type="entry name" value="Outer membrane efflux proteins (OEP)"/>
    <property type="match status" value="1"/>
</dbReference>
<keyword evidence="4" id="KW-1134">Transmembrane beta strand</keyword>
<comment type="subcellular location">
    <subcellularLocation>
        <location evidence="1">Cell outer membrane</location>
    </subcellularLocation>
</comment>
<evidence type="ECO:0000256" key="1">
    <source>
        <dbReference type="ARBA" id="ARBA00004442"/>
    </source>
</evidence>
<evidence type="ECO:0000313" key="8">
    <source>
        <dbReference type="EMBL" id="MDF0707446.1"/>
    </source>
</evidence>
<reference evidence="8 9" key="1">
    <citation type="submission" date="2023-03" db="EMBL/GenBank/DDBJ databases">
        <title>Muricauda XX sp. nov. and Muricauda XXX sp. nov., two novel species isolated from Okinawa Trough.</title>
        <authorList>
            <person name="Cao W."/>
            <person name="Deng X."/>
        </authorList>
    </citation>
    <scope>NUCLEOTIDE SEQUENCE [LARGE SCALE GENOMIC DNA]</scope>
    <source>
        <strain evidence="8 9">81s02</strain>
    </source>
</reference>
<organism evidence="8 9">
    <name type="scientific">Flagellimonas okinawensis</name>
    <dbReference type="NCBI Taxonomy" id="3031324"/>
    <lineage>
        <taxon>Bacteria</taxon>
        <taxon>Pseudomonadati</taxon>
        <taxon>Bacteroidota</taxon>
        <taxon>Flavobacteriia</taxon>
        <taxon>Flavobacteriales</taxon>
        <taxon>Flavobacteriaceae</taxon>
        <taxon>Flagellimonas</taxon>
    </lineage>
</organism>
<dbReference type="Pfam" id="PF02321">
    <property type="entry name" value="OEP"/>
    <property type="match status" value="1"/>
</dbReference>
<comment type="caution">
    <text evidence="8">The sequence shown here is derived from an EMBL/GenBank/DDBJ whole genome shotgun (WGS) entry which is preliminary data.</text>
</comment>
<comment type="similarity">
    <text evidence="2">Belongs to the outer membrane factor (OMF) (TC 1.B.17) family.</text>
</comment>
<keyword evidence="9" id="KW-1185">Reference proteome</keyword>
<accession>A0ABT5XNH9</accession>
<keyword evidence="5" id="KW-0812">Transmembrane</keyword>
<proteinExistence type="inferred from homology"/>
<evidence type="ECO:0000313" key="9">
    <source>
        <dbReference type="Proteomes" id="UP001217083"/>
    </source>
</evidence>
<evidence type="ECO:0000256" key="4">
    <source>
        <dbReference type="ARBA" id="ARBA00022452"/>
    </source>
</evidence>
<evidence type="ECO:0000256" key="3">
    <source>
        <dbReference type="ARBA" id="ARBA00022448"/>
    </source>
</evidence>
<keyword evidence="7" id="KW-0998">Cell outer membrane</keyword>
<evidence type="ECO:0000256" key="2">
    <source>
        <dbReference type="ARBA" id="ARBA00007613"/>
    </source>
</evidence>
<dbReference type="SUPFAM" id="SSF56954">
    <property type="entry name" value="Outer membrane efflux proteins (OEP)"/>
    <property type="match status" value="1"/>
</dbReference>
<dbReference type="PANTHER" id="PTHR30026">
    <property type="entry name" value="OUTER MEMBRANE PROTEIN TOLC"/>
    <property type="match status" value="1"/>
</dbReference>
<evidence type="ECO:0000256" key="7">
    <source>
        <dbReference type="ARBA" id="ARBA00023237"/>
    </source>
</evidence>
<dbReference type="EMBL" id="JARFVA010000002">
    <property type="protein sequence ID" value="MDF0707446.1"/>
    <property type="molecule type" value="Genomic_DNA"/>
</dbReference>
<gene>
    <name evidence="8" type="ORF">PY091_09475</name>
</gene>
<name>A0ABT5XNH9_9FLAO</name>
<dbReference type="Proteomes" id="UP001217083">
    <property type="component" value="Unassembled WGS sequence"/>
</dbReference>
<dbReference type="InterPro" id="IPR051906">
    <property type="entry name" value="TolC-like"/>
</dbReference>
<dbReference type="RefSeq" id="WP_275614602.1">
    <property type="nucleotide sequence ID" value="NZ_JARFVA010000002.1"/>
</dbReference>
<evidence type="ECO:0000256" key="5">
    <source>
        <dbReference type="ARBA" id="ARBA00022692"/>
    </source>
</evidence>